<dbReference type="GO" id="GO:0009103">
    <property type="term" value="P:lipopolysaccharide biosynthetic process"/>
    <property type="evidence" value="ECO:0007669"/>
    <property type="project" value="UniProtKB-ARBA"/>
</dbReference>
<evidence type="ECO:0000256" key="5">
    <source>
        <dbReference type="ARBA" id="ARBA00022692"/>
    </source>
</evidence>
<evidence type="ECO:0000313" key="10">
    <source>
        <dbReference type="EMBL" id="RXZ73016.1"/>
    </source>
</evidence>
<dbReference type="GO" id="GO:0016763">
    <property type="term" value="F:pentosyltransferase activity"/>
    <property type="evidence" value="ECO:0007669"/>
    <property type="project" value="TreeGrafter"/>
</dbReference>
<comment type="caution">
    <text evidence="10">The sequence shown here is derived from an EMBL/GenBank/DDBJ whole genome shotgun (WGS) entry which is preliminary data.</text>
</comment>
<evidence type="ECO:0000256" key="2">
    <source>
        <dbReference type="ARBA" id="ARBA00022475"/>
    </source>
</evidence>
<keyword evidence="3 10" id="KW-0328">Glycosyltransferase</keyword>
<dbReference type="OrthoDB" id="5318634at2"/>
<dbReference type="InterPro" id="IPR050297">
    <property type="entry name" value="LipidA_mod_glycosyltrf_83"/>
</dbReference>
<dbReference type="RefSeq" id="WP_129519203.1">
    <property type="nucleotide sequence ID" value="NZ_SDPN01000002.1"/>
</dbReference>
<evidence type="ECO:0000256" key="6">
    <source>
        <dbReference type="ARBA" id="ARBA00022989"/>
    </source>
</evidence>
<evidence type="ECO:0000256" key="1">
    <source>
        <dbReference type="ARBA" id="ARBA00004651"/>
    </source>
</evidence>
<dbReference type="Pfam" id="PF13231">
    <property type="entry name" value="PMT_2"/>
    <property type="match status" value="1"/>
</dbReference>
<feature type="transmembrane region" description="Helical" evidence="8">
    <location>
        <begin position="303"/>
        <end position="326"/>
    </location>
</feature>
<keyword evidence="2" id="KW-1003">Cell membrane</keyword>
<protein>
    <submittedName>
        <fullName evidence="10">Mannosyltransferase</fullName>
    </submittedName>
</protein>
<evidence type="ECO:0000256" key="4">
    <source>
        <dbReference type="ARBA" id="ARBA00022679"/>
    </source>
</evidence>
<dbReference type="Proteomes" id="UP000293865">
    <property type="component" value="Unassembled WGS sequence"/>
</dbReference>
<dbReference type="PANTHER" id="PTHR33908">
    <property type="entry name" value="MANNOSYLTRANSFERASE YKCB-RELATED"/>
    <property type="match status" value="1"/>
</dbReference>
<keyword evidence="5 8" id="KW-0812">Transmembrane</keyword>
<organism evidence="10 11">
    <name type="scientific">Agromyces albus</name>
    <dbReference type="NCBI Taxonomy" id="205332"/>
    <lineage>
        <taxon>Bacteria</taxon>
        <taxon>Bacillati</taxon>
        <taxon>Actinomycetota</taxon>
        <taxon>Actinomycetes</taxon>
        <taxon>Micrococcales</taxon>
        <taxon>Microbacteriaceae</taxon>
        <taxon>Agromyces</taxon>
    </lineage>
</organism>
<evidence type="ECO:0000256" key="3">
    <source>
        <dbReference type="ARBA" id="ARBA00022676"/>
    </source>
</evidence>
<evidence type="ECO:0000259" key="9">
    <source>
        <dbReference type="Pfam" id="PF13231"/>
    </source>
</evidence>
<sequence>MLVTGGAGRTGSRTIEPSTARWSDRRVAVVIGGASALVAVAGTWIPSFWGDEAASIMSARRDWTSLWALLGTVDAVHGLYYAVLHVWIDVVGTSPLAVRLPSGIAVGAASAGLYLLVRRRATRETAVIAAIVFAVLPRVTFLATEARSLALATAAAVWLTLLMLRLLDARMHRGWWWVYALGLALGTYLFLYLALLIPVHAVVVALEQRREGRLRGIRLRPFLLAWATAAVLAAPIAVIAVLQRDQIAFSRPWRAVTVQGVLVEQWFMLETVGFVALAFIVVSAVATVTAGRLEPDWIANRQLLVLGAAWIIVPTAALTLVAALASLGYTPRYLAICAPGAAILIAIAVSALPRRWMQVTSVAVIAALAIPAYLDQRSPYWKNDGTDWQRVAEVVGELAEPGDGIVFDESVRPSRRPRLAMHTYPSGFEGLVDLGLVRPYDETAQLWDVTAPLAEVSERLDGVDRVVVVSRSANGVDDDTATLRREGFEEVERLELVSDVVTVYERTTQRVEADRAIFLARIGESEGSL</sequence>
<gene>
    <name evidence="10" type="ORF">ESP51_02000</name>
</gene>
<comment type="subcellular location">
    <subcellularLocation>
        <location evidence="1">Cell membrane</location>
        <topology evidence="1">Multi-pass membrane protein</topology>
    </subcellularLocation>
</comment>
<dbReference type="GO" id="GO:0005886">
    <property type="term" value="C:plasma membrane"/>
    <property type="evidence" value="ECO:0007669"/>
    <property type="project" value="UniProtKB-SubCell"/>
</dbReference>
<accession>A0A4V1QYF9</accession>
<feature type="domain" description="Glycosyltransferase RgtA/B/C/D-like" evidence="9">
    <location>
        <begin position="84"/>
        <end position="236"/>
    </location>
</feature>
<dbReference type="AlphaFoldDB" id="A0A4V1QYF9"/>
<evidence type="ECO:0000256" key="7">
    <source>
        <dbReference type="ARBA" id="ARBA00023136"/>
    </source>
</evidence>
<feature type="transmembrane region" description="Helical" evidence="8">
    <location>
        <begin position="179"/>
        <end position="203"/>
    </location>
</feature>
<feature type="transmembrane region" description="Helical" evidence="8">
    <location>
        <begin position="66"/>
        <end position="88"/>
    </location>
</feature>
<dbReference type="PANTHER" id="PTHR33908:SF3">
    <property type="entry name" value="UNDECAPRENYL PHOSPHATE-ALPHA-4-AMINO-4-DEOXY-L-ARABINOSE ARABINOSYL TRANSFERASE"/>
    <property type="match status" value="1"/>
</dbReference>
<feature type="transmembrane region" description="Helical" evidence="8">
    <location>
        <begin position="272"/>
        <end position="291"/>
    </location>
</feature>
<keyword evidence="6 8" id="KW-1133">Transmembrane helix</keyword>
<feature type="transmembrane region" description="Helical" evidence="8">
    <location>
        <begin position="333"/>
        <end position="350"/>
    </location>
</feature>
<feature type="transmembrane region" description="Helical" evidence="8">
    <location>
        <begin position="223"/>
        <end position="242"/>
    </location>
</feature>
<proteinExistence type="predicted"/>
<dbReference type="GO" id="GO:0010041">
    <property type="term" value="P:response to iron(III) ion"/>
    <property type="evidence" value="ECO:0007669"/>
    <property type="project" value="TreeGrafter"/>
</dbReference>
<dbReference type="EMBL" id="SDPN01000002">
    <property type="protein sequence ID" value="RXZ73016.1"/>
    <property type="molecule type" value="Genomic_DNA"/>
</dbReference>
<dbReference type="InterPro" id="IPR038731">
    <property type="entry name" value="RgtA/B/C-like"/>
</dbReference>
<feature type="transmembrane region" description="Helical" evidence="8">
    <location>
        <begin position="27"/>
        <end position="45"/>
    </location>
</feature>
<evidence type="ECO:0000313" key="11">
    <source>
        <dbReference type="Proteomes" id="UP000293865"/>
    </source>
</evidence>
<feature type="transmembrane region" description="Helical" evidence="8">
    <location>
        <begin position="100"/>
        <end position="117"/>
    </location>
</feature>
<keyword evidence="11" id="KW-1185">Reference proteome</keyword>
<keyword evidence="4 10" id="KW-0808">Transferase</keyword>
<reference evidence="10 11" key="1">
    <citation type="submission" date="2019-01" db="EMBL/GenBank/DDBJ databases">
        <title>Agromyces.</title>
        <authorList>
            <person name="Li J."/>
        </authorList>
    </citation>
    <scope>NUCLEOTIDE SEQUENCE [LARGE SCALE GENOMIC DNA]</scope>
    <source>
        <strain evidence="10 11">DSM 15934</strain>
    </source>
</reference>
<keyword evidence="7 8" id="KW-0472">Membrane</keyword>
<name>A0A4V1QYF9_9MICO</name>
<evidence type="ECO:0000256" key="8">
    <source>
        <dbReference type="SAM" id="Phobius"/>
    </source>
</evidence>
<feature type="transmembrane region" description="Helical" evidence="8">
    <location>
        <begin position="149"/>
        <end position="167"/>
    </location>
</feature>